<protein>
    <submittedName>
        <fullName evidence="1">Uncharacterized protein</fullName>
    </submittedName>
</protein>
<keyword evidence="2" id="KW-1185">Reference proteome</keyword>
<sequence length="338" mass="38436">MSVNSSTNSSSSHQSHDSLKKCIYTFTSLFIVYILLLPLFILVLYLGYQRWRRQHSVATATTTSHSDVFTFHMVVLELLGILGSSFYCYGIYTNQREEMSYGLHVYFIVSPGQTLFHLLTCVDRYLAVVHPVTYLRLRQAGGVRIRNVSIGLSVLCVLIRPGPGEVGGNRRQVDQSKQRAFHTISVIMAVLLLRLFSILLNAAMYTLAVWCYRCCFCTEQENYRAVNAALCQPDNYRAVNAALRRPDNYRAVNAALRRPDNYRAVNAALRRPDNYRAVNAALRRPDNYRAVNAALRRPENYRAVNAALRRPENYRAVNAALCQPENGVRACKRLLTEL</sequence>
<name>A0ACB7EVM4_NIBAL</name>
<dbReference type="EMBL" id="CM024809">
    <property type="protein sequence ID" value="KAG8005896.1"/>
    <property type="molecule type" value="Genomic_DNA"/>
</dbReference>
<organism evidence="1 2">
    <name type="scientific">Nibea albiflora</name>
    <name type="common">Yellow drum</name>
    <name type="synonym">Corvina albiflora</name>
    <dbReference type="NCBI Taxonomy" id="240163"/>
    <lineage>
        <taxon>Eukaryota</taxon>
        <taxon>Metazoa</taxon>
        <taxon>Chordata</taxon>
        <taxon>Craniata</taxon>
        <taxon>Vertebrata</taxon>
        <taxon>Euteleostomi</taxon>
        <taxon>Actinopterygii</taxon>
        <taxon>Neopterygii</taxon>
        <taxon>Teleostei</taxon>
        <taxon>Neoteleostei</taxon>
        <taxon>Acanthomorphata</taxon>
        <taxon>Eupercaria</taxon>
        <taxon>Sciaenidae</taxon>
        <taxon>Nibea</taxon>
    </lineage>
</organism>
<comment type="caution">
    <text evidence="1">The sequence shown here is derived from an EMBL/GenBank/DDBJ whole genome shotgun (WGS) entry which is preliminary data.</text>
</comment>
<evidence type="ECO:0000313" key="2">
    <source>
        <dbReference type="Proteomes" id="UP000805704"/>
    </source>
</evidence>
<gene>
    <name evidence="1" type="ORF">GBF38_004938</name>
</gene>
<accession>A0ACB7EVM4</accession>
<proteinExistence type="predicted"/>
<evidence type="ECO:0000313" key="1">
    <source>
        <dbReference type="EMBL" id="KAG8005896.1"/>
    </source>
</evidence>
<dbReference type="Proteomes" id="UP000805704">
    <property type="component" value="Chromosome 21"/>
</dbReference>
<reference evidence="1" key="1">
    <citation type="submission" date="2020-04" db="EMBL/GenBank/DDBJ databases">
        <title>A chromosome-scale assembly and high-density genetic map of the yellow drum (Nibea albiflora) genome.</title>
        <authorList>
            <person name="Xu D."/>
            <person name="Zhang W."/>
            <person name="Chen R."/>
            <person name="Tan P."/>
            <person name="Wang L."/>
            <person name="Song H."/>
            <person name="Tian L."/>
            <person name="Zhu Q."/>
            <person name="Wang B."/>
        </authorList>
    </citation>
    <scope>NUCLEOTIDE SEQUENCE</scope>
    <source>
        <strain evidence="1">ZJHYS-2018</strain>
    </source>
</reference>